<dbReference type="OMA" id="RCKPPDE"/>
<keyword evidence="2" id="KW-1185">Reference proteome</keyword>
<comment type="caution">
    <text evidence="1">The sequence shown here is derived from an EMBL/GenBank/DDBJ whole genome shotgun (WGS) entry which is preliminary data.</text>
</comment>
<accession>A0A9J6FMD4</accession>
<sequence length="109" mass="12210">MESALAPKGPRLPSADLGHGRFQLMILACAQLSVAVDAYQALCSRLLTPPVDHWCRPPPEFAHMNPDLWRNVALPLGSDGRFNQCAVYEQKEISATKHKIERLDRYRVG</sequence>
<gene>
    <name evidence="1" type="ORF">HPB48_013775</name>
</gene>
<name>A0A9J6FMD4_HAELO</name>
<dbReference type="Proteomes" id="UP000821853">
    <property type="component" value="Chromosome 10"/>
</dbReference>
<protein>
    <submittedName>
        <fullName evidence="1">Uncharacterized protein</fullName>
    </submittedName>
</protein>
<evidence type="ECO:0000313" key="1">
    <source>
        <dbReference type="EMBL" id="KAH9363576.1"/>
    </source>
</evidence>
<organism evidence="1 2">
    <name type="scientific">Haemaphysalis longicornis</name>
    <name type="common">Bush tick</name>
    <dbReference type="NCBI Taxonomy" id="44386"/>
    <lineage>
        <taxon>Eukaryota</taxon>
        <taxon>Metazoa</taxon>
        <taxon>Ecdysozoa</taxon>
        <taxon>Arthropoda</taxon>
        <taxon>Chelicerata</taxon>
        <taxon>Arachnida</taxon>
        <taxon>Acari</taxon>
        <taxon>Parasitiformes</taxon>
        <taxon>Ixodida</taxon>
        <taxon>Ixodoidea</taxon>
        <taxon>Ixodidae</taxon>
        <taxon>Haemaphysalinae</taxon>
        <taxon>Haemaphysalis</taxon>
    </lineage>
</organism>
<dbReference type="OrthoDB" id="6515533at2759"/>
<evidence type="ECO:0000313" key="2">
    <source>
        <dbReference type="Proteomes" id="UP000821853"/>
    </source>
</evidence>
<dbReference type="VEuPathDB" id="VectorBase:HLOH_043797"/>
<proteinExistence type="predicted"/>
<dbReference type="AlphaFoldDB" id="A0A9J6FMD4"/>
<dbReference type="EMBL" id="JABSTR010000002">
    <property type="protein sequence ID" value="KAH9363576.1"/>
    <property type="molecule type" value="Genomic_DNA"/>
</dbReference>
<reference evidence="1 2" key="1">
    <citation type="journal article" date="2020" name="Cell">
        <title>Large-Scale Comparative Analyses of Tick Genomes Elucidate Their Genetic Diversity and Vector Capacities.</title>
        <authorList>
            <consortium name="Tick Genome and Microbiome Consortium (TIGMIC)"/>
            <person name="Jia N."/>
            <person name="Wang J."/>
            <person name="Shi W."/>
            <person name="Du L."/>
            <person name="Sun Y."/>
            <person name="Zhan W."/>
            <person name="Jiang J.F."/>
            <person name="Wang Q."/>
            <person name="Zhang B."/>
            <person name="Ji P."/>
            <person name="Bell-Sakyi L."/>
            <person name="Cui X.M."/>
            <person name="Yuan T.T."/>
            <person name="Jiang B.G."/>
            <person name="Yang W.F."/>
            <person name="Lam T.T."/>
            <person name="Chang Q.C."/>
            <person name="Ding S.J."/>
            <person name="Wang X.J."/>
            <person name="Zhu J.G."/>
            <person name="Ruan X.D."/>
            <person name="Zhao L."/>
            <person name="Wei J.T."/>
            <person name="Ye R.Z."/>
            <person name="Que T.C."/>
            <person name="Du C.H."/>
            <person name="Zhou Y.H."/>
            <person name="Cheng J.X."/>
            <person name="Dai P.F."/>
            <person name="Guo W.B."/>
            <person name="Han X.H."/>
            <person name="Huang E.J."/>
            <person name="Li L.F."/>
            <person name="Wei W."/>
            <person name="Gao Y.C."/>
            <person name="Liu J.Z."/>
            <person name="Shao H.Z."/>
            <person name="Wang X."/>
            <person name="Wang C.C."/>
            <person name="Yang T.C."/>
            <person name="Huo Q.B."/>
            <person name="Li W."/>
            <person name="Chen H.Y."/>
            <person name="Chen S.E."/>
            <person name="Zhou L.G."/>
            <person name="Ni X.B."/>
            <person name="Tian J.H."/>
            <person name="Sheng Y."/>
            <person name="Liu T."/>
            <person name="Pan Y.S."/>
            <person name="Xia L.Y."/>
            <person name="Li J."/>
            <person name="Zhao F."/>
            <person name="Cao W.C."/>
        </authorList>
    </citation>
    <scope>NUCLEOTIDE SEQUENCE [LARGE SCALE GENOMIC DNA]</scope>
    <source>
        <strain evidence="1">HaeL-2018</strain>
    </source>
</reference>